<feature type="signal peptide" evidence="4">
    <location>
        <begin position="1"/>
        <end position="23"/>
    </location>
</feature>
<dbReference type="Proteomes" id="UP000326903">
    <property type="component" value="Unassembled WGS sequence"/>
</dbReference>
<dbReference type="GO" id="GO:0015562">
    <property type="term" value="F:efflux transmembrane transporter activity"/>
    <property type="evidence" value="ECO:0007669"/>
    <property type="project" value="TreeGrafter"/>
</dbReference>
<evidence type="ECO:0000256" key="3">
    <source>
        <dbReference type="ARBA" id="ARBA00022448"/>
    </source>
</evidence>
<feature type="domain" description="Multidrug resistance protein MdtA-like alpha-helical hairpin" evidence="5">
    <location>
        <begin position="107"/>
        <end position="166"/>
    </location>
</feature>
<dbReference type="Gene3D" id="2.40.50.100">
    <property type="match status" value="1"/>
</dbReference>
<evidence type="ECO:0000313" key="9">
    <source>
        <dbReference type="Proteomes" id="UP000326903"/>
    </source>
</evidence>
<protein>
    <submittedName>
        <fullName evidence="8">Efflux RND transporter periplasmic adaptor subunit</fullName>
    </submittedName>
</protein>
<feature type="domain" description="Multidrug resistance protein MdtA-like C-terminal permuted SH3" evidence="7">
    <location>
        <begin position="281"/>
        <end position="339"/>
    </location>
</feature>
<gene>
    <name evidence="8" type="ORF">FW778_03075</name>
</gene>
<dbReference type="Pfam" id="PF25967">
    <property type="entry name" value="RND-MFP_C"/>
    <property type="match status" value="1"/>
</dbReference>
<dbReference type="Pfam" id="PF25876">
    <property type="entry name" value="HH_MFP_RND"/>
    <property type="match status" value="1"/>
</dbReference>
<feature type="chain" id="PRO_5023942219" evidence="4">
    <location>
        <begin position="24"/>
        <end position="355"/>
    </location>
</feature>
<dbReference type="InterPro" id="IPR058624">
    <property type="entry name" value="MdtA-like_HH"/>
</dbReference>
<dbReference type="PANTHER" id="PTHR30469:SF36">
    <property type="entry name" value="BLL3903 PROTEIN"/>
    <property type="match status" value="1"/>
</dbReference>
<dbReference type="SUPFAM" id="SSF111369">
    <property type="entry name" value="HlyD-like secretion proteins"/>
    <property type="match status" value="1"/>
</dbReference>
<dbReference type="PANTHER" id="PTHR30469">
    <property type="entry name" value="MULTIDRUG RESISTANCE PROTEIN MDTA"/>
    <property type="match status" value="1"/>
</dbReference>
<evidence type="ECO:0000256" key="2">
    <source>
        <dbReference type="ARBA" id="ARBA00009477"/>
    </source>
</evidence>
<dbReference type="Gene3D" id="2.40.30.170">
    <property type="match status" value="1"/>
</dbReference>
<evidence type="ECO:0000259" key="7">
    <source>
        <dbReference type="Pfam" id="PF25967"/>
    </source>
</evidence>
<comment type="similarity">
    <text evidence="2">Belongs to the membrane fusion protein (MFP) (TC 8.A.1) family.</text>
</comment>
<dbReference type="AlphaFoldDB" id="A0A5J5IKE7"/>
<dbReference type="RefSeq" id="WP_150413127.1">
    <property type="nucleotide sequence ID" value="NZ_VYQF01000001.1"/>
</dbReference>
<keyword evidence="3" id="KW-0813">Transport</keyword>
<keyword evidence="9" id="KW-1185">Reference proteome</keyword>
<proteinExistence type="inferred from homology"/>
<organism evidence="8 9">
    <name type="scientific">Ginsengibacter hankyongi</name>
    <dbReference type="NCBI Taxonomy" id="2607284"/>
    <lineage>
        <taxon>Bacteria</taxon>
        <taxon>Pseudomonadati</taxon>
        <taxon>Bacteroidota</taxon>
        <taxon>Chitinophagia</taxon>
        <taxon>Chitinophagales</taxon>
        <taxon>Chitinophagaceae</taxon>
        <taxon>Ginsengibacter</taxon>
    </lineage>
</organism>
<evidence type="ECO:0000259" key="6">
    <source>
        <dbReference type="Pfam" id="PF25917"/>
    </source>
</evidence>
<accession>A0A5J5IKE7</accession>
<keyword evidence="4" id="KW-0732">Signal</keyword>
<dbReference type="Pfam" id="PF25917">
    <property type="entry name" value="BSH_RND"/>
    <property type="match status" value="1"/>
</dbReference>
<sequence>MKLKYWKLLAGILFLFYISSCSNKSNDQSDLPKNIKRPGANASLAVEGYVVTPSVLNSKIDVAGTLLPFEETEIHPEVAGKVVMLSIKEGSVVKRGTLLARLFDGDLRAQLHKLAVQLEVADKTQARQDELLKIGGISQADYDLSVLSVSSIKADMQVLQASIDKTMIRAPFDGKIGFKNISIGAYVTPATIVTTIRQINKLKLEFSVPEKYTSKIALGRIVNFSTESSGKKYDAKIVATESGITEENRSLKVHAVVENVDNNITSGSFAKVNFDMGDDNNAIMIPTEAIIPQARDKKVIVYHNGVAGFNTVTTGVRDSARVEILKGINIGDTVITTGLLNIKPGSKISISSLKK</sequence>
<comment type="caution">
    <text evidence="8">The sequence shown here is derived from an EMBL/GenBank/DDBJ whole genome shotgun (WGS) entry which is preliminary data.</text>
</comment>
<feature type="domain" description="Multidrug resistance protein MdtA-like barrel-sandwich hybrid" evidence="6">
    <location>
        <begin position="72"/>
        <end position="191"/>
    </location>
</feature>
<dbReference type="EMBL" id="VYQF01000001">
    <property type="protein sequence ID" value="KAA9041038.1"/>
    <property type="molecule type" value="Genomic_DNA"/>
</dbReference>
<dbReference type="InterPro" id="IPR006143">
    <property type="entry name" value="RND_pump_MFP"/>
</dbReference>
<dbReference type="InterPro" id="IPR058625">
    <property type="entry name" value="MdtA-like_BSH"/>
</dbReference>
<dbReference type="Gene3D" id="1.10.287.470">
    <property type="entry name" value="Helix hairpin bin"/>
    <property type="match status" value="1"/>
</dbReference>
<dbReference type="GO" id="GO:1990281">
    <property type="term" value="C:efflux pump complex"/>
    <property type="evidence" value="ECO:0007669"/>
    <property type="project" value="TreeGrafter"/>
</dbReference>
<evidence type="ECO:0000313" key="8">
    <source>
        <dbReference type="EMBL" id="KAA9041038.1"/>
    </source>
</evidence>
<dbReference type="Gene3D" id="2.40.420.20">
    <property type="match status" value="1"/>
</dbReference>
<dbReference type="NCBIfam" id="TIGR01730">
    <property type="entry name" value="RND_mfp"/>
    <property type="match status" value="1"/>
</dbReference>
<comment type="subcellular location">
    <subcellularLocation>
        <location evidence="1">Cell envelope</location>
    </subcellularLocation>
</comment>
<evidence type="ECO:0000256" key="4">
    <source>
        <dbReference type="SAM" id="SignalP"/>
    </source>
</evidence>
<evidence type="ECO:0000256" key="1">
    <source>
        <dbReference type="ARBA" id="ARBA00004196"/>
    </source>
</evidence>
<reference evidence="8 9" key="1">
    <citation type="submission" date="2019-09" db="EMBL/GenBank/DDBJ databases">
        <title>Draft genome sequence of Ginsengibacter sp. BR5-29.</title>
        <authorList>
            <person name="Im W.-T."/>
        </authorList>
    </citation>
    <scope>NUCLEOTIDE SEQUENCE [LARGE SCALE GENOMIC DNA]</scope>
    <source>
        <strain evidence="8 9">BR5-29</strain>
    </source>
</reference>
<dbReference type="InterPro" id="IPR058627">
    <property type="entry name" value="MdtA-like_C"/>
</dbReference>
<evidence type="ECO:0000259" key="5">
    <source>
        <dbReference type="Pfam" id="PF25876"/>
    </source>
</evidence>
<name>A0A5J5IKE7_9BACT</name>